<dbReference type="STRING" id="1344416.A0A139ADN0"/>
<comment type="pathway">
    <text evidence="2">Protein modification; protein ubiquitination.</text>
</comment>
<accession>A0A139ADN0</accession>
<evidence type="ECO:0000256" key="6">
    <source>
        <dbReference type="ARBA" id="ARBA00022692"/>
    </source>
</evidence>
<dbReference type="PANTHER" id="PTHR12888">
    <property type="entry name" value="PEROXISOME ASSEMBLY PROTEIN 12 PEROXIN-12"/>
    <property type="match status" value="1"/>
</dbReference>
<feature type="domain" description="RING-type" evidence="19">
    <location>
        <begin position="296"/>
        <end position="334"/>
    </location>
</feature>
<evidence type="ECO:0000256" key="9">
    <source>
        <dbReference type="ARBA" id="ARBA00022833"/>
    </source>
</evidence>
<dbReference type="GO" id="GO:0008270">
    <property type="term" value="F:zinc ion binding"/>
    <property type="evidence" value="ECO:0007669"/>
    <property type="project" value="UniProtKB-KW"/>
</dbReference>
<proteinExistence type="inferred from homology"/>
<dbReference type="InterPro" id="IPR006845">
    <property type="entry name" value="Pex_N"/>
</dbReference>
<keyword evidence="9" id="KW-0862">Zinc</keyword>
<dbReference type="GO" id="GO:0006513">
    <property type="term" value="P:protein monoubiquitination"/>
    <property type="evidence" value="ECO:0007669"/>
    <property type="project" value="TreeGrafter"/>
</dbReference>
<dbReference type="InterPro" id="IPR001841">
    <property type="entry name" value="Znf_RING"/>
</dbReference>
<sequence>MAASFLAATFDQSDPLRPSYFELSTLEDIRDRLQPAMRYFLTVFAPRYPRLLLPLVNRHEELYATVFGFIEAYYLWEHDGSFEENFYGLKRAPTARKREKLSSRERWGSLATLIAVPYVRSKLQELYEQVGGGAEMFGDEDEEEEARQTRGQSPLKLLLRRGFRRAYPYVNALYGLALFVWQVLYMYGRTRYFSPWLYLLGVEIKRLDWRDMEPPGPAPQSENKTAVQVVTSILRRVLEALKVALPLSMFALKFLEWWYQSGFAKKAEGGKPIPRPPPRIEPDPTGLPLPEFPEQCAICNTPRTNPAMLPSGYVFCYPCIYKFVEENSCCPVTRIRTDTTEIRRLYDAQG</sequence>
<organism evidence="20 21">
    <name type="scientific">Gonapodya prolifera (strain JEL478)</name>
    <name type="common">Monoblepharis prolifera</name>
    <dbReference type="NCBI Taxonomy" id="1344416"/>
    <lineage>
        <taxon>Eukaryota</taxon>
        <taxon>Fungi</taxon>
        <taxon>Fungi incertae sedis</taxon>
        <taxon>Chytridiomycota</taxon>
        <taxon>Chytridiomycota incertae sedis</taxon>
        <taxon>Monoblepharidomycetes</taxon>
        <taxon>Monoblepharidales</taxon>
        <taxon>Gonapodyaceae</taxon>
        <taxon>Gonapodya</taxon>
    </lineage>
</organism>
<dbReference type="Proteomes" id="UP000070544">
    <property type="component" value="Unassembled WGS sequence"/>
</dbReference>
<dbReference type="CDD" id="cd16451">
    <property type="entry name" value="mRING_PEX12"/>
    <property type="match status" value="1"/>
</dbReference>
<evidence type="ECO:0000256" key="12">
    <source>
        <dbReference type="ARBA" id="ARBA00023136"/>
    </source>
</evidence>
<dbReference type="SMART" id="SM00184">
    <property type="entry name" value="RING"/>
    <property type="match status" value="1"/>
</dbReference>
<comment type="function">
    <text evidence="16">Component of a retrotranslocation channel required for peroxisome organization by mediating export of the PEX5 receptor from peroxisomes to the cytosol, thereby promoting PEX5 recycling.</text>
</comment>
<dbReference type="PANTHER" id="PTHR12888:SF0">
    <property type="entry name" value="PEROXISOME ASSEMBLY PROTEIN 12"/>
    <property type="match status" value="1"/>
</dbReference>
<keyword evidence="5" id="KW-0813">Transport</keyword>
<evidence type="ECO:0000256" key="3">
    <source>
        <dbReference type="ARBA" id="ARBA00008704"/>
    </source>
</evidence>
<evidence type="ECO:0000256" key="17">
    <source>
        <dbReference type="PROSITE-ProRule" id="PRU00175"/>
    </source>
</evidence>
<comment type="subcellular location">
    <subcellularLocation>
        <location evidence="1">Peroxisome membrane</location>
        <topology evidence="1">Multi-pass membrane protein</topology>
    </subcellularLocation>
</comment>
<dbReference type="GO" id="GO:0004842">
    <property type="term" value="F:ubiquitin-protein transferase activity"/>
    <property type="evidence" value="ECO:0007669"/>
    <property type="project" value="TreeGrafter"/>
</dbReference>
<dbReference type="Pfam" id="PF04757">
    <property type="entry name" value="Pex2_Pex12"/>
    <property type="match status" value="1"/>
</dbReference>
<dbReference type="OrthoDB" id="107372at2759"/>
<reference evidence="20 21" key="1">
    <citation type="journal article" date="2015" name="Genome Biol. Evol.">
        <title>Phylogenomic analyses indicate that early fungi evolved digesting cell walls of algal ancestors of land plants.</title>
        <authorList>
            <person name="Chang Y."/>
            <person name="Wang S."/>
            <person name="Sekimoto S."/>
            <person name="Aerts A.L."/>
            <person name="Choi C."/>
            <person name="Clum A."/>
            <person name="LaButti K.M."/>
            <person name="Lindquist E.A."/>
            <person name="Yee Ngan C."/>
            <person name="Ohm R.A."/>
            <person name="Salamov A.A."/>
            <person name="Grigoriev I.V."/>
            <person name="Spatafora J.W."/>
            <person name="Berbee M.L."/>
        </authorList>
    </citation>
    <scope>NUCLEOTIDE SEQUENCE [LARGE SCALE GENOMIC DNA]</scope>
    <source>
        <strain evidence="20 21">JEL478</strain>
    </source>
</reference>
<evidence type="ECO:0000313" key="21">
    <source>
        <dbReference type="Proteomes" id="UP000070544"/>
    </source>
</evidence>
<comment type="similarity">
    <text evidence="3 16">Belongs to the pex2/pex10/pex12 family.</text>
</comment>
<dbReference type="PROSITE" id="PS50089">
    <property type="entry name" value="ZF_RING_2"/>
    <property type="match status" value="1"/>
</dbReference>
<evidence type="ECO:0000256" key="11">
    <source>
        <dbReference type="ARBA" id="ARBA00022989"/>
    </source>
</evidence>
<evidence type="ECO:0000256" key="15">
    <source>
        <dbReference type="ARBA" id="ARBA00034505"/>
    </source>
</evidence>
<evidence type="ECO:0000256" key="14">
    <source>
        <dbReference type="ARBA" id="ARBA00029692"/>
    </source>
</evidence>
<evidence type="ECO:0000256" key="16">
    <source>
        <dbReference type="PIRNR" id="PIRNR038074"/>
    </source>
</evidence>
<evidence type="ECO:0000256" key="2">
    <source>
        <dbReference type="ARBA" id="ARBA00004906"/>
    </source>
</evidence>
<dbReference type="Gene3D" id="3.30.40.10">
    <property type="entry name" value="Zinc/RING finger domain, C3HC4 (zinc finger)"/>
    <property type="match status" value="1"/>
</dbReference>
<dbReference type="GO" id="GO:0005778">
    <property type="term" value="C:peroxisomal membrane"/>
    <property type="evidence" value="ECO:0007669"/>
    <property type="project" value="UniProtKB-SubCell"/>
</dbReference>
<keyword evidence="21" id="KW-1185">Reference proteome</keyword>
<dbReference type="SUPFAM" id="SSF57850">
    <property type="entry name" value="RING/U-box"/>
    <property type="match status" value="1"/>
</dbReference>
<gene>
    <name evidence="20" type="ORF">M427DRAFT_57459</name>
</gene>
<evidence type="ECO:0000256" key="5">
    <source>
        <dbReference type="ARBA" id="ARBA00022448"/>
    </source>
</evidence>
<keyword evidence="12 16" id="KW-0472">Membrane</keyword>
<evidence type="ECO:0000256" key="18">
    <source>
        <dbReference type="SAM" id="Phobius"/>
    </source>
</evidence>
<evidence type="ECO:0000256" key="7">
    <source>
        <dbReference type="ARBA" id="ARBA00022723"/>
    </source>
</evidence>
<comment type="subunit">
    <text evidence="15">Component of the PEX2-PEX10-PEX12 retrotranslocation channel, composed of PEX2, PEX10 and PEX12.</text>
</comment>
<keyword evidence="10" id="KW-0653">Protein transport</keyword>
<feature type="transmembrane region" description="Helical" evidence="18">
    <location>
        <begin position="166"/>
        <end position="187"/>
    </location>
</feature>
<protein>
    <recommendedName>
        <fullName evidence="4 16">Peroxisome assembly protein 12</fullName>
    </recommendedName>
    <alternativeName>
        <fullName evidence="14 16">Peroxin-12</fullName>
    </alternativeName>
</protein>
<dbReference type="AlphaFoldDB" id="A0A139ADN0"/>
<dbReference type="OMA" id="VYCWKCI"/>
<dbReference type="InterPro" id="IPR013083">
    <property type="entry name" value="Znf_RING/FYVE/PHD"/>
</dbReference>
<evidence type="ECO:0000256" key="10">
    <source>
        <dbReference type="ARBA" id="ARBA00022927"/>
    </source>
</evidence>
<keyword evidence="7" id="KW-0479">Metal-binding</keyword>
<evidence type="ECO:0000256" key="1">
    <source>
        <dbReference type="ARBA" id="ARBA00004585"/>
    </source>
</evidence>
<evidence type="ECO:0000313" key="20">
    <source>
        <dbReference type="EMBL" id="KXS14545.1"/>
    </source>
</evidence>
<dbReference type="GO" id="GO:0016562">
    <property type="term" value="P:protein import into peroxisome matrix, receptor recycling"/>
    <property type="evidence" value="ECO:0007669"/>
    <property type="project" value="UniProtKB-ARBA"/>
</dbReference>
<name>A0A139ADN0_GONPJ</name>
<evidence type="ECO:0000256" key="8">
    <source>
        <dbReference type="ARBA" id="ARBA00022771"/>
    </source>
</evidence>
<dbReference type="GO" id="GO:1990429">
    <property type="term" value="C:peroxisomal importomer complex"/>
    <property type="evidence" value="ECO:0007669"/>
    <property type="project" value="TreeGrafter"/>
</dbReference>
<dbReference type="PIRSF" id="PIRSF038074">
    <property type="entry name" value="Peroxisome_assembly_p12"/>
    <property type="match status" value="1"/>
</dbReference>
<evidence type="ECO:0000256" key="13">
    <source>
        <dbReference type="ARBA" id="ARBA00023140"/>
    </source>
</evidence>
<keyword evidence="11 18" id="KW-1133">Transmembrane helix</keyword>
<keyword evidence="13 16" id="KW-0576">Peroxisome</keyword>
<keyword evidence="6 18" id="KW-0812">Transmembrane</keyword>
<keyword evidence="8 17" id="KW-0863">Zinc-finger</keyword>
<evidence type="ECO:0000259" key="19">
    <source>
        <dbReference type="PROSITE" id="PS50089"/>
    </source>
</evidence>
<dbReference type="EMBL" id="KQ965768">
    <property type="protein sequence ID" value="KXS14545.1"/>
    <property type="molecule type" value="Genomic_DNA"/>
</dbReference>
<evidence type="ECO:0000256" key="4">
    <source>
        <dbReference type="ARBA" id="ARBA00018980"/>
    </source>
</evidence>
<dbReference type="InterPro" id="IPR017375">
    <property type="entry name" value="PEX12"/>
</dbReference>